<dbReference type="AlphaFoldDB" id="E0S070"/>
<evidence type="ECO:0000259" key="1">
    <source>
        <dbReference type="Pfam" id="PF10543"/>
    </source>
</evidence>
<keyword evidence="3" id="KW-1185">Reference proteome</keyword>
<name>E0S070_BUTPB</name>
<evidence type="ECO:0000313" key="2">
    <source>
        <dbReference type="EMBL" id="ADL35557.1"/>
    </source>
</evidence>
<gene>
    <name evidence="2" type="ordered locus">bpr_I2827</name>
</gene>
<dbReference type="InterPro" id="IPR018873">
    <property type="entry name" value="KilA-N_DNA-bd_domain"/>
</dbReference>
<sequence length="320" mass="36546">MEEKNELVEFSTEIDNDDYEDIKDVIHLLRGAQIVLDSDLARLYGVETGSLNRAMKRNKKRFPEEFCFQITKQEYDHLKCQFGISSEYEHGGRRTLPFVYTEQGIAMLSSVLRGETAVTVSIRIMKTFVVMRKYLARNALLMDKVNTIEHRQIESQIQNEQFRLETEKKFDKVFDYIESDKEDMQKVFFDGQIFDAFLLLADIVEEAQSSITLIDGYVDLQTLNILAKKKSGVDVAIYTLPGTKLTKQDITNFNAQYPALNAFKTTAFHDRFMIIDGNKGYHIGASIKDAGKKCFGINRLADVGLINSIIQKAQSTGKQV</sequence>
<feature type="domain" description="KilA-N DNA-binding" evidence="1">
    <location>
        <begin position="26"/>
        <end position="111"/>
    </location>
</feature>
<dbReference type="STRING" id="515622.bpr_I2827"/>
<dbReference type="KEGG" id="bpb:bpr_I2827"/>
<accession>E0S070</accession>
<dbReference type="Pfam" id="PF10543">
    <property type="entry name" value="ORF6N"/>
    <property type="match status" value="1"/>
</dbReference>
<protein>
    <recommendedName>
        <fullName evidence="1">KilA-N DNA-binding domain-containing protein</fullName>
    </recommendedName>
</protein>
<dbReference type="Proteomes" id="UP000001299">
    <property type="component" value="Chromosome 1"/>
</dbReference>
<dbReference type="eggNOG" id="COG1502">
    <property type="taxonomic scope" value="Bacteria"/>
</dbReference>
<dbReference type="EMBL" id="CP001810">
    <property type="protein sequence ID" value="ADL35557.1"/>
    <property type="molecule type" value="Genomic_DNA"/>
</dbReference>
<evidence type="ECO:0000313" key="3">
    <source>
        <dbReference type="Proteomes" id="UP000001299"/>
    </source>
</evidence>
<dbReference type="HOGENOM" id="CLU_055403_0_1_9"/>
<reference evidence="2 3" key="1">
    <citation type="journal article" date="2010" name="PLoS ONE">
        <title>The glycobiome of the rumen bacterium Butyrivibrio proteoclasticus B316(T) highlights adaptation to a polysaccharide-rich environment.</title>
        <authorList>
            <person name="Kelly W.J."/>
            <person name="Leahy S.C."/>
            <person name="Altermann E."/>
            <person name="Yeoman C.J."/>
            <person name="Dunne J.C."/>
            <person name="Kong Z."/>
            <person name="Pacheco D.M."/>
            <person name="Li D."/>
            <person name="Noel S.J."/>
            <person name="Moon C.D."/>
            <person name="Cookson A.L."/>
            <person name="Attwood G.T."/>
        </authorList>
    </citation>
    <scope>NUCLEOTIDE SEQUENCE [LARGE SCALE GENOMIC DNA]</scope>
    <source>
        <strain evidence="3">ATCC 51982 / DSM 14932 / B316</strain>
    </source>
</reference>
<organism evidence="2 3">
    <name type="scientific">Butyrivibrio proteoclasticus (strain ATCC 51982 / DSM 14932 / B316)</name>
    <name type="common">Clostridium proteoclasticum</name>
    <dbReference type="NCBI Taxonomy" id="515622"/>
    <lineage>
        <taxon>Bacteria</taxon>
        <taxon>Bacillati</taxon>
        <taxon>Bacillota</taxon>
        <taxon>Clostridia</taxon>
        <taxon>Lachnospirales</taxon>
        <taxon>Lachnospiraceae</taxon>
        <taxon>Butyrivibrio</taxon>
    </lineage>
</organism>
<dbReference type="RefSeq" id="WP_013282210.1">
    <property type="nucleotide sequence ID" value="NC_014387.1"/>
</dbReference>
<proteinExistence type="predicted"/>